<evidence type="ECO:0000256" key="11">
    <source>
        <dbReference type="SAM" id="Phobius"/>
    </source>
</evidence>
<keyword evidence="6 11" id="KW-0812">Transmembrane</keyword>
<evidence type="ECO:0000256" key="4">
    <source>
        <dbReference type="ARBA" id="ARBA00022481"/>
    </source>
</evidence>
<dbReference type="InterPro" id="IPR022346">
    <property type="entry name" value="T2SS_GspH"/>
</dbReference>
<proteinExistence type="inferred from homology"/>
<dbReference type="RefSeq" id="WP_003786041.1">
    <property type="nucleotide sequence ID" value="NZ_CP091518.1"/>
</dbReference>
<gene>
    <name evidence="13" type="primary">fimA</name>
    <name evidence="13" type="ORF">NCTC10529_01293</name>
</gene>
<dbReference type="Pfam" id="PF07963">
    <property type="entry name" value="N_methyl"/>
    <property type="match status" value="1"/>
</dbReference>
<keyword evidence="5" id="KW-0997">Cell inner membrane</keyword>
<evidence type="ECO:0000256" key="5">
    <source>
        <dbReference type="ARBA" id="ARBA00022519"/>
    </source>
</evidence>
<dbReference type="Proteomes" id="UP000248598">
    <property type="component" value="Chromosome 1"/>
</dbReference>
<evidence type="ECO:0000256" key="7">
    <source>
        <dbReference type="ARBA" id="ARBA00022989"/>
    </source>
</evidence>
<dbReference type="GO" id="GO:0005886">
    <property type="term" value="C:plasma membrane"/>
    <property type="evidence" value="ECO:0007669"/>
    <property type="project" value="UniProtKB-SubCell"/>
</dbReference>
<keyword evidence="7 11" id="KW-1133">Transmembrane helix</keyword>
<evidence type="ECO:0000256" key="9">
    <source>
        <dbReference type="ARBA" id="ARBA00025772"/>
    </source>
</evidence>
<evidence type="ECO:0000256" key="1">
    <source>
        <dbReference type="ARBA" id="ARBA00004377"/>
    </source>
</evidence>
<evidence type="ECO:0000256" key="2">
    <source>
        <dbReference type="ARBA" id="ARBA00021549"/>
    </source>
</evidence>
<dbReference type="InterPro" id="IPR012902">
    <property type="entry name" value="N_methyl_site"/>
</dbReference>
<dbReference type="EMBL" id="LS483426">
    <property type="protein sequence ID" value="SQH25098.1"/>
    <property type="molecule type" value="Genomic_DNA"/>
</dbReference>
<feature type="transmembrane region" description="Helical" evidence="11">
    <location>
        <begin position="12"/>
        <end position="33"/>
    </location>
</feature>
<dbReference type="GO" id="GO:0015627">
    <property type="term" value="C:type II protein secretion system complex"/>
    <property type="evidence" value="ECO:0007669"/>
    <property type="project" value="InterPro"/>
</dbReference>
<evidence type="ECO:0000256" key="3">
    <source>
        <dbReference type="ARBA" id="ARBA00022475"/>
    </source>
</evidence>
<evidence type="ECO:0000256" key="6">
    <source>
        <dbReference type="ARBA" id="ARBA00022692"/>
    </source>
</evidence>
<evidence type="ECO:0000313" key="14">
    <source>
        <dbReference type="Proteomes" id="UP000248598"/>
    </source>
</evidence>
<evidence type="ECO:0000313" key="13">
    <source>
        <dbReference type="EMBL" id="SQH25098.1"/>
    </source>
</evidence>
<accession>A0AAX2J444</accession>
<keyword evidence="8 11" id="KW-0472">Membrane</keyword>
<dbReference type="Gene3D" id="3.30.700.10">
    <property type="entry name" value="Glycoprotein, Type 4 Pilin"/>
    <property type="match status" value="1"/>
</dbReference>
<dbReference type="AlphaFoldDB" id="A0AAX2J444"/>
<evidence type="ECO:0000256" key="8">
    <source>
        <dbReference type="ARBA" id="ARBA00023136"/>
    </source>
</evidence>
<dbReference type="SUPFAM" id="SSF54523">
    <property type="entry name" value="Pili subunits"/>
    <property type="match status" value="1"/>
</dbReference>
<comment type="similarity">
    <text evidence="9">Belongs to the GSP H family.</text>
</comment>
<protein>
    <recommendedName>
        <fullName evidence="2">Type II secretion system protein H</fullName>
    </recommendedName>
    <alternativeName>
        <fullName evidence="10">General secretion pathway protein H</fullName>
    </alternativeName>
</protein>
<feature type="domain" description="General secretion pathway GspH" evidence="12">
    <location>
        <begin position="47"/>
        <end position="126"/>
    </location>
</feature>
<dbReference type="GeneID" id="93263464"/>
<reference evidence="13 14" key="1">
    <citation type="submission" date="2018-06" db="EMBL/GenBank/DDBJ databases">
        <authorList>
            <consortium name="Pathogen Informatics"/>
            <person name="Doyle S."/>
        </authorList>
    </citation>
    <scope>NUCLEOTIDE SEQUENCE [LARGE SCALE GENOMIC DNA]</scope>
    <source>
        <strain evidence="13 14">NCTC10529</strain>
    </source>
</reference>
<dbReference type="GO" id="GO:0015628">
    <property type="term" value="P:protein secretion by the type II secretion system"/>
    <property type="evidence" value="ECO:0007669"/>
    <property type="project" value="InterPro"/>
</dbReference>
<evidence type="ECO:0000256" key="10">
    <source>
        <dbReference type="ARBA" id="ARBA00030775"/>
    </source>
</evidence>
<comment type="subcellular location">
    <subcellularLocation>
        <location evidence="1">Cell inner membrane</location>
        <topology evidence="1">Single-pass membrane protein</topology>
    </subcellularLocation>
</comment>
<organism evidence="13 14">
    <name type="scientific">Kingella kingae</name>
    <dbReference type="NCBI Taxonomy" id="504"/>
    <lineage>
        <taxon>Bacteria</taxon>
        <taxon>Pseudomonadati</taxon>
        <taxon>Pseudomonadota</taxon>
        <taxon>Betaproteobacteria</taxon>
        <taxon>Neisseriales</taxon>
        <taxon>Neisseriaceae</taxon>
        <taxon>Kingella</taxon>
    </lineage>
</organism>
<dbReference type="InterPro" id="IPR045584">
    <property type="entry name" value="Pilin-like"/>
</dbReference>
<evidence type="ECO:0000259" key="12">
    <source>
        <dbReference type="Pfam" id="PF12019"/>
    </source>
</evidence>
<keyword evidence="3" id="KW-1003">Cell membrane</keyword>
<dbReference type="Pfam" id="PF12019">
    <property type="entry name" value="GspH"/>
    <property type="match status" value="1"/>
</dbReference>
<keyword evidence="4" id="KW-0488">Methylation</keyword>
<sequence>MNQYQKSKGFTLIELMVTVAIMGIMAAIAFPSMSNFISNTRLTNRSQQVANIFRFAKSESVRMGVPVVVCGVTIRSDGRHTGVCSDNAIHSGLMAFADNDRDGNYTANTDVVLRTVSINGNESDAAVRKMKVVLNICNFAGSDCKGGSDSKNQFVLCQMVHLVIVLL</sequence>
<dbReference type="PROSITE" id="PS00409">
    <property type="entry name" value="PROKAR_NTER_METHYL"/>
    <property type="match status" value="1"/>
</dbReference>
<name>A0AAX2J444_KINKI</name>
<dbReference type="NCBIfam" id="TIGR02532">
    <property type="entry name" value="IV_pilin_GFxxxE"/>
    <property type="match status" value="1"/>
</dbReference>